<evidence type="ECO:0000256" key="1">
    <source>
        <dbReference type="ARBA" id="ARBA00007061"/>
    </source>
</evidence>
<evidence type="ECO:0000259" key="6">
    <source>
        <dbReference type="Pfam" id="PF08540"/>
    </source>
</evidence>
<evidence type="ECO:0000256" key="2">
    <source>
        <dbReference type="ARBA" id="ARBA00022679"/>
    </source>
</evidence>
<dbReference type="InterPro" id="IPR011554">
    <property type="entry name" value="HMG_CoA_synthase_prok"/>
</dbReference>
<evidence type="ECO:0000256" key="3">
    <source>
        <dbReference type="PIRSR" id="PIRSR611554-1"/>
    </source>
</evidence>
<dbReference type="EMBL" id="DXDC01000138">
    <property type="protein sequence ID" value="HIY65578.1"/>
    <property type="molecule type" value="Genomic_DNA"/>
</dbReference>
<evidence type="ECO:0000259" key="5">
    <source>
        <dbReference type="Pfam" id="PF01154"/>
    </source>
</evidence>
<feature type="active site" description="Acyl-thioester intermediate" evidence="3">
    <location>
        <position position="112"/>
    </location>
</feature>
<evidence type="ECO:0000256" key="4">
    <source>
        <dbReference type="PIRSR" id="PIRSR611554-2"/>
    </source>
</evidence>
<proteinExistence type="inferred from homology"/>
<sequence length="395" mass="41885">MTAIGIHDLELATAHHVVDLTGLAESKSIDPAKYVLGLGQTEMSVPAPDEDIVTMGAAAALPILERNGTEGIRTLLFATESGVDQSKAAGVSAHALLNLPSSVRVVEFKQACYAGTAALQSAIGIVSRNPGERVLIIASDVARYDLDSAAEPTQGAGAVAMLVAADPALVEIEPLNGIATADVDDFWRPNDSSTAIVDGALSVSAYLDALTGAWNDLAERGGPGIDEIDRILYHQPFTKMAKKAQQRLAEVTGAQLSTALSENEASVGRETGLEMGSRYNRRLGNSYTASLYAALAALLDHDKGLAGNRLGFFSYGSGSVSEFFTGIVQPGYDERRDAARAARMLDGRAPLEIADYRELHGAEYPSAADLETSRVTASPFRFAGIRNRARRYERS</sequence>
<dbReference type="SUPFAM" id="SSF53901">
    <property type="entry name" value="Thiolase-like"/>
    <property type="match status" value="2"/>
</dbReference>
<feature type="domain" description="Hydroxymethylglutaryl-coenzyme A synthase C-terminal" evidence="6">
    <location>
        <begin position="179"/>
        <end position="249"/>
    </location>
</feature>
<evidence type="ECO:0000313" key="7">
    <source>
        <dbReference type="EMBL" id="HIY65578.1"/>
    </source>
</evidence>
<feature type="active site" description="Proton donor/acceptor" evidence="3">
    <location>
        <position position="234"/>
    </location>
</feature>
<name>A0A9D1YUJ4_9MICO</name>
<dbReference type="InterPro" id="IPR013746">
    <property type="entry name" value="HMG_CoA_synt_C_dom"/>
</dbReference>
<keyword evidence="7" id="KW-0012">Acyltransferase</keyword>
<dbReference type="EC" id="2.3.3.10" evidence="7"/>
<dbReference type="PANTHER" id="PTHR43323">
    <property type="entry name" value="3-HYDROXY-3-METHYLGLUTARYL COENZYME A SYNTHASE"/>
    <property type="match status" value="1"/>
</dbReference>
<dbReference type="InterPro" id="IPR016039">
    <property type="entry name" value="Thiolase-like"/>
</dbReference>
<dbReference type="GO" id="GO:0006084">
    <property type="term" value="P:acetyl-CoA metabolic process"/>
    <property type="evidence" value="ECO:0007669"/>
    <property type="project" value="InterPro"/>
</dbReference>
<dbReference type="Pfam" id="PF01154">
    <property type="entry name" value="HMG_CoA_synt_N"/>
    <property type="match status" value="1"/>
</dbReference>
<dbReference type="Proteomes" id="UP000824005">
    <property type="component" value="Unassembled WGS sequence"/>
</dbReference>
<accession>A0A9D1YUJ4</accession>
<organism evidence="7 8">
    <name type="scientific">Candidatus Agrococcus pullicola</name>
    <dbReference type="NCBI Taxonomy" id="2838429"/>
    <lineage>
        <taxon>Bacteria</taxon>
        <taxon>Bacillati</taxon>
        <taxon>Actinomycetota</taxon>
        <taxon>Actinomycetes</taxon>
        <taxon>Micrococcales</taxon>
        <taxon>Microbacteriaceae</taxon>
        <taxon>Agrococcus</taxon>
    </lineage>
</organism>
<gene>
    <name evidence="7" type="ORF">H9830_04805</name>
</gene>
<dbReference type="InterPro" id="IPR013528">
    <property type="entry name" value="HMG_CoA_synth_N"/>
</dbReference>
<feature type="binding site" evidence="4">
    <location>
        <position position="243"/>
    </location>
    <ligand>
        <name>(3S)-3-hydroxy-3-methylglutaryl-CoA</name>
        <dbReference type="ChEBI" id="CHEBI:43074"/>
    </ligand>
</feature>
<feature type="binding site" evidence="4">
    <location>
        <position position="144"/>
    </location>
    <ligand>
        <name>(3S)-3-hydroxy-3-methylglutaryl-CoA</name>
        <dbReference type="ChEBI" id="CHEBI:43074"/>
    </ligand>
</feature>
<evidence type="ECO:0000313" key="8">
    <source>
        <dbReference type="Proteomes" id="UP000824005"/>
    </source>
</evidence>
<feature type="active site" description="Proton donor/acceptor" evidence="3">
    <location>
        <position position="80"/>
    </location>
</feature>
<reference evidence="7" key="1">
    <citation type="journal article" date="2021" name="PeerJ">
        <title>Extensive microbial diversity within the chicken gut microbiome revealed by metagenomics and culture.</title>
        <authorList>
            <person name="Gilroy R."/>
            <person name="Ravi A."/>
            <person name="Getino M."/>
            <person name="Pursley I."/>
            <person name="Horton D.L."/>
            <person name="Alikhan N.F."/>
            <person name="Baker D."/>
            <person name="Gharbi K."/>
            <person name="Hall N."/>
            <person name="Watson M."/>
            <person name="Adriaenssens E.M."/>
            <person name="Foster-Nyarko E."/>
            <person name="Jarju S."/>
            <person name="Secka A."/>
            <person name="Antonio M."/>
            <person name="Oren A."/>
            <person name="Chaudhuri R.R."/>
            <person name="La Ragione R."/>
            <person name="Hildebrand F."/>
            <person name="Pallen M.J."/>
        </authorList>
    </citation>
    <scope>NUCLEOTIDE SEQUENCE</scope>
    <source>
        <strain evidence="7">ChiGjej1B1-98</strain>
    </source>
</reference>
<dbReference type="GO" id="GO:0004421">
    <property type="term" value="F:hydroxymethylglutaryl-CoA synthase activity"/>
    <property type="evidence" value="ECO:0007669"/>
    <property type="project" value="UniProtKB-EC"/>
</dbReference>
<dbReference type="Pfam" id="PF08540">
    <property type="entry name" value="HMG_CoA_synt_C"/>
    <property type="match status" value="2"/>
</dbReference>
<feature type="binding site" evidence="4">
    <location>
        <position position="30"/>
    </location>
    <ligand>
        <name>(3S)-3-hydroxy-3-methylglutaryl-CoA</name>
        <dbReference type="ChEBI" id="CHEBI:43074"/>
    </ligand>
</feature>
<dbReference type="PANTHER" id="PTHR43323:SF2">
    <property type="entry name" value="HYDROXYMETHYLGLUTARYL-COA SYNTHASE"/>
    <property type="match status" value="1"/>
</dbReference>
<dbReference type="Gene3D" id="3.40.47.10">
    <property type="match status" value="2"/>
</dbReference>
<feature type="domain" description="Hydroxymethylglutaryl-coenzyme A synthase C-terminal" evidence="6">
    <location>
        <begin position="280"/>
        <end position="333"/>
    </location>
</feature>
<dbReference type="NCBIfam" id="TIGR01835">
    <property type="entry name" value="HMG-CoA-S_prok"/>
    <property type="match status" value="1"/>
</dbReference>
<protein>
    <submittedName>
        <fullName evidence="7">Hydroxymethylglutaryl-CoA synthase</fullName>
        <ecNumber evidence="7">2.3.3.10</ecNumber>
    </submittedName>
</protein>
<feature type="domain" description="Hydroxymethylglutaryl-coenzyme A synthase N-terminal" evidence="5">
    <location>
        <begin position="3"/>
        <end position="166"/>
    </location>
</feature>
<comment type="similarity">
    <text evidence="1">Belongs to the thiolase-like superfamily. HMG-CoA synthase family.</text>
</comment>
<feature type="binding site" evidence="4">
    <location>
        <position position="285"/>
    </location>
    <ligand>
        <name>(3S)-3-hydroxy-3-methylglutaryl-CoA</name>
        <dbReference type="ChEBI" id="CHEBI:43074"/>
    </ligand>
</feature>
<keyword evidence="2 7" id="KW-0808">Transferase</keyword>
<comment type="caution">
    <text evidence="7">The sequence shown here is derived from an EMBL/GenBank/DDBJ whole genome shotgun (WGS) entry which is preliminary data.</text>
</comment>
<reference evidence="7" key="2">
    <citation type="submission" date="2021-04" db="EMBL/GenBank/DDBJ databases">
        <authorList>
            <person name="Gilroy R."/>
        </authorList>
    </citation>
    <scope>NUCLEOTIDE SEQUENCE</scope>
    <source>
        <strain evidence="7">ChiGjej1B1-98</strain>
    </source>
</reference>
<dbReference type="AlphaFoldDB" id="A0A9D1YUJ4"/>
<dbReference type="CDD" id="cd00827">
    <property type="entry name" value="init_cond_enzymes"/>
    <property type="match status" value="1"/>
</dbReference>